<evidence type="ECO:0000313" key="1">
    <source>
        <dbReference type="EMBL" id="MFB9947756.1"/>
    </source>
</evidence>
<sequence>MATNIHRKTAQIIQFPVLPRRRPGTGKAVPAGNHEVAVTVVDTCWYHDEAVREGDSRPGDRPKPC</sequence>
<reference evidence="1 2" key="1">
    <citation type="submission" date="2024-09" db="EMBL/GenBank/DDBJ databases">
        <authorList>
            <person name="Sun Q."/>
            <person name="Mori K."/>
        </authorList>
    </citation>
    <scope>NUCLEOTIDE SEQUENCE [LARGE SCALE GENOMIC DNA]</scope>
    <source>
        <strain evidence="1 2">TBRC 4938</strain>
    </source>
</reference>
<dbReference type="EMBL" id="JBHMAA010000004">
    <property type="protein sequence ID" value="MFB9947756.1"/>
    <property type="molecule type" value="Genomic_DNA"/>
</dbReference>
<organism evidence="1 2">
    <name type="scientific">Rhizobium puerariae</name>
    <dbReference type="NCBI Taxonomy" id="1585791"/>
    <lineage>
        <taxon>Bacteria</taxon>
        <taxon>Pseudomonadati</taxon>
        <taxon>Pseudomonadota</taxon>
        <taxon>Alphaproteobacteria</taxon>
        <taxon>Hyphomicrobiales</taxon>
        <taxon>Rhizobiaceae</taxon>
        <taxon>Rhizobium/Agrobacterium group</taxon>
        <taxon>Rhizobium</taxon>
    </lineage>
</organism>
<gene>
    <name evidence="1" type="ORF">ACFFP0_02800</name>
</gene>
<dbReference type="InterPro" id="IPR021232">
    <property type="entry name" value="DUF2735"/>
</dbReference>
<comment type="caution">
    <text evidence="1">The sequence shown here is derived from an EMBL/GenBank/DDBJ whole genome shotgun (WGS) entry which is preliminary data.</text>
</comment>
<keyword evidence="2" id="KW-1185">Reference proteome</keyword>
<dbReference type="RefSeq" id="WP_377255824.1">
    <property type="nucleotide sequence ID" value="NZ_JBHMAA010000004.1"/>
</dbReference>
<dbReference type="Proteomes" id="UP001589692">
    <property type="component" value="Unassembled WGS sequence"/>
</dbReference>
<protein>
    <submittedName>
        <fullName evidence="1">DUF2735 domain-containing protein</fullName>
    </submittedName>
</protein>
<evidence type="ECO:0000313" key="2">
    <source>
        <dbReference type="Proteomes" id="UP001589692"/>
    </source>
</evidence>
<proteinExistence type="predicted"/>
<dbReference type="Pfam" id="PF10931">
    <property type="entry name" value="DUF2735"/>
    <property type="match status" value="1"/>
</dbReference>
<name>A0ABV6AAW2_9HYPH</name>
<accession>A0ABV6AAW2</accession>